<evidence type="ECO:0000256" key="4">
    <source>
        <dbReference type="ARBA" id="ARBA00022692"/>
    </source>
</evidence>
<dbReference type="FunCoup" id="A0A1Y2B998">
    <property type="interactions" value="247"/>
</dbReference>
<feature type="transmembrane region" description="Helical" evidence="8">
    <location>
        <begin position="497"/>
        <end position="522"/>
    </location>
</feature>
<dbReference type="AlphaFoldDB" id="A0A1Y2B998"/>
<keyword evidence="10" id="KW-1185">Reference proteome</keyword>
<feature type="transmembrane region" description="Helical" evidence="8">
    <location>
        <begin position="259"/>
        <end position="277"/>
    </location>
</feature>
<evidence type="ECO:0000256" key="3">
    <source>
        <dbReference type="ARBA" id="ARBA00022448"/>
    </source>
</evidence>
<dbReference type="InParanoid" id="A0A1Y2B998"/>
<comment type="similarity">
    <text evidence="2">Belongs to the major facilitator superfamily. Proton-dependent oligopeptide transporter (POT/PTR) (TC 2.A.17) family.</text>
</comment>
<evidence type="ECO:0000256" key="1">
    <source>
        <dbReference type="ARBA" id="ARBA00004141"/>
    </source>
</evidence>
<evidence type="ECO:0000313" key="10">
    <source>
        <dbReference type="Proteomes" id="UP000193986"/>
    </source>
</evidence>
<feature type="transmembrane region" description="Helical" evidence="8">
    <location>
        <begin position="283"/>
        <end position="305"/>
    </location>
</feature>
<proteinExistence type="inferred from homology"/>
<feature type="region of interest" description="Disordered" evidence="7">
    <location>
        <begin position="1"/>
        <end position="34"/>
    </location>
</feature>
<sequence length="632" mass="68465">MSHADAIQDLQATGIPGGAMPASEPHGDSKHEKNMVLGQMGSDNVTVGAAGDLDEDEEPTEEELLTLRKVPANMKFVSIGMCMIELAERASYYGSSGVFSNFVRGPLPVGGNGLGAVAKGAAGLNQSAGALNMGSVAASAVSSTFTFLAYVLPIVGGIVSDTKWGRFKTIAWGTGVGAVAHVLLVIPALPHVIDHSHGSFAAFMISMIILAFAAGFIKPCLGPLLCDQSPVKRPVIRTTKKGERVILDPQATVTRYLNIFYMCINIGAFFSVATSYSERLVGFWLAYLLPGIFYMLMPIVLVLCYKHLYHAPPQGSVVYEAYHVFKEMFKRGGFWVLAKGGDKAWNYAKPSYIQAQDGVIDTERIFWDDTFVEEIRQSLQACYVFFLIPIYNLADGAIGNQLNDMSVAMTLNGIPNDVINNFNPLVIIISTPILTWGIYPFFEKIGFPLRAMTRMCIGFMLGTVTMIISAIIQWRIYETSPCGYYATDCEAGVSPVSIGWLIPIYSLPAIGELFVNVTSYELAYTRAPARMKGLVYAICLFSSAISAAISLALSDVIQDPNLIWPYVAVACACFLCGLAFPIFFRHLNKPMRVFADPARQAGLSDSGKDVHVPAASYAGGVSSDAESGKERY</sequence>
<feature type="transmembrane region" description="Helical" evidence="8">
    <location>
        <begin position="422"/>
        <end position="442"/>
    </location>
</feature>
<dbReference type="PANTHER" id="PTHR11654">
    <property type="entry name" value="OLIGOPEPTIDE TRANSPORTER-RELATED"/>
    <property type="match status" value="1"/>
</dbReference>
<keyword evidence="3" id="KW-0813">Transport</keyword>
<feature type="transmembrane region" description="Helical" evidence="8">
    <location>
        <begin position="381"/>
        <end position="402"/>
    </location>
</feature>
<dbReference type="Pfam" id="PF00854">
    <property type="entry name" value="PTR2"/>
    <property type="match status" value="1"/>
</dbReference>
<evidence type="ECO:0000256" key="5">
    <source>
        <dbReference type="ARBA" id="ARBA00022989"/>
    </source>
</evidence>
<feature type="transmembrane region" description="Helical" evidence="8">
    <location>
        <begin position="136"/>
        <end position="158"/>
    </location>
</feature>
<dbReference type="EMBL" id="MCFC01000015">
    <property type="protein sequence ID" value="ORY31441.1"/>
    <property type="molecule type" value="Genomic_DNA"/>
</dbReference>
<comment type="caution">
    <text evidence="9">The sequence shown here is derived from an EMBL/GenBank/DDBJ whole genome shotgun (WGS) entry which is preliminary data.</text>
</comment>
<comment type="subcellular location">
    <subcellularLocation>
        <location evidence="1">Membrane</location>
        <topology evidence="1">Multi-pass membrane protein</topology>
    </subcellularLocation>
</comment>
<keyword evidence="6 8" id="KW-0472">Membrane</keyword>
<protein>
    <submittedName>
        <fullName evidence="9">Putative integral membrane peptide transporter</fullName>
    </submittedName>
</protein>
<evidence type="ECO:0000256" key="6">
    <source>
        <dbReference type="ARBA" id="ARBA00023136"/>
    </source>
</evidence>
<keyword evidence="5 8" id="KW-1133">Transmembrane helix</keyword>
<feature type="transmembrane region" description="Helical" evidence="8">
    <location>
        <begin position="563"/>
        <end position="584"/>
    </location>
</feature>
<evidence type="ECO:0000256" key="8">
    <source>
        <dbReference type="SAM" id="Phobius"/>
    </source>
</evidence>
<feature type="transmembrane region" description="Helical" evidence="8">
    <location>
        <begin position="199"/>
        <end position="217"/>
    </location>
</feature>
<feature type="compositionally biased region" description="Basic and acidic residues" evidence="7">
    <location>
        <begin position="25"/>
        <end position="34"/>
    </location>
</feature>
<name>A0A1Y2B998_9TREE</name>
<dbReference type="SUPFAM" id="SSF103473">
    <property type="entry name" value="MFS general substrate transporter"/>
    <property type="match status" value="2"/>
</dbReference>
<keyword evidence="4 8" id="KW-0812">Transmembrane</keyword>
<evidence type="ECO:0000256" key="2">
    <source>
        <dbReference type="ARBA" id="ARBA00005982"/>
    </source>
</evidence>
<dbReference type="OrthoDB" id="8904098at2759"/>
<dbReference type="Proteomes" id="UP000193986">
    <property type="component" value="Unassembled WGS sequence"/>
</dbReference>
<gene>
    <name evidence="9" type="ORF">BCR39DRAFT_526784</name>
</gene>
<evidence type="ECO:0000256" key="7">
    <source>
        <dbReference type="SAM" id="MobiDB-lite"/>
    </source>
</evidence>
<evidence type="ECO:0000313" key="9">
    <source>
        <dbReference type="EMBL" id="ORY31441.1"/>
    </source>
</evidence>
<dbReference type="InterPro" id="IPR036259">
    <property type="entry name" value="MFS_trans_sf"/>
</dbReference>
<organism evidence="9 10">
    <name type="scientific">Naematelia encephala</name>
    <dbReference type="NCBI Taxonomy" id="71784"/>
    <lineage>
        <taxon>Eukaryota</taxon>
        <taxon>Fungi</taxon>
        <taxon>Dikarya</taxon>
        <taxon>Basidiomycota</taxon>
        <taxon>Agaricomycotina</taxon>
        <taxon>Tremellomycetes</taxon>
        <taxon>Tremellales</taxon>
        <taxon>Naemateliaceae</taxon>
        <taxon>Naematelia</taxon>
    </lineage>
</organism>
<feature type="transmembrane region" description="Helical" evidence="8">
    <location>
        <begin position="170"/>
        <end position="193"/>
    </location>
</feature>
<dbReference type="GO" id="GO:0071916">
    <property type="term" value="F:dipeptide transmembrane transporter activity"/>
    <property type="evidence" value="ECO:0007669"/>
    <property type="project" value="UniProtKB-ARBA"/>
</dbReference>
<feature type="transmembrane region" description="Helical" evidence="8">
    <location>
        <begin position="534"/>
        <end position="557"/>
    </location>
</feature>
<dbReference type="InterPro" id="IPR000109">
    <property type="entry name" value="POT_fam"/>
</dbReference>
<dbReference type="FunFam" id="1.20.1250.20:FF:000085">
    <property type="entry name" value="MFS peptide transporter Ptr2"/>
    <property type="match status" value="1"/>
</dbReference>
<accession>A0A1Y2B998</accession>
<dbReference type="GO" id="GO:0005886">
    <property type="term" value="C:plasma membrane"/>
    <property type="evidence" value="ECO:0007669"/>
    <property type="project" value="UniProtKB-ARBA"/>
</dbReference>
<dbReference type="Gene3D" id="1.20.1250.20">
    <property type="entry name" value="MFS general substrate transporter like domains"/>
    <property type="match status" value="1"/>
</dbReference>
<feature type="transmembrane region" description="Helical" evidence="8">
    <location>
        <begin position="454"/>
        <end position="477"/>
    </location>
</feature>
<reference evidence="9 10" key="1">
    <citation type="submission" date="2016-07" db="EMBL/GenBank/DDBJ databases">
        <title>Pervasive Adenine N6-methylation of Active Genes in Fungi.</title>
        <authorList>
            <consortium name="DOE Joint Genome Institute"/>
            <person name="Mondo S.J."/>
            <person name="Dannebaum R.O."/>
            <person name="Kuo R.C."/>
            <person name="Labutti K."/>
            <person name="Haridas S."/>
            <person name="Kuo A."/>
            <person name="Salamov A."/>
            <person name="Ahrendt S.R."/>
            <person name="Lipzen A."/>
            <person name="Sullivan W."/>
            <person name="Andreopoulos W.B."/>
            <person name="Clum A."/>
            <person name="Lindquist E."/>
            <person name="Daum C."/>
            <person name="Ramamoorthy G.K."/>
            <person name="Gryganskyi A."/>
            <person name="Culley D."/>
            <person name="Magnuson J.K."/>
            <person name="James T.Y."/>
            <person name="O'Malley M.A."/>
            <person name="Stajich J.E."/>
            <person name="Spatafora J.W."/>
            <person name="Visel A."/>
            <person name="Grigoriev I.V."/>
        </authorList>
    </citation>
    <scope>NUCLEOTIDE SEQUENCE [LARGE SCALE GENOMIC DNA]</scope>
    <source>
        <strain evidence="9 10">68-887.2</strain>
    </source>
</reference>